<dbReference type="AlphaFoldDB" id="A0A2P2PKQ2"/>
<protein>
    <submittedName>
        <fullName evidence="1">Uncharacterized protein</fullName>
    </submittedName>
</protein>
<reference evidence="1" key="1">
    <citation type="submission" date="2018-02" db="EMBL/GenBank/DDBJ databases">
        <title>Rhizophora mucronata_Transcriptome.</title>
        <authorList>
            <person name="Meera S.P."/>
            <person name="Sreeshan A."/>
            <person name="Augustine A."/>
        </authorList>
    </citation>
    <scope>NUCLEOTIDE SEQUENCE</scope>
    <source>
        <tissue evidence="1">Leaf</tissue>
    </source>
</reference>
<evidence type="ECO:0000313" key="1">
    <source>
        <dbReference type="EMBL" id="MBX55324.1"/>
    </source>
</evidence>
<accession>A0A2P2PKQ2</accession>
<proteinExistence type="predicted"/>
<name>A0A2P2PKQ2_RHIMU</name>
<dbReference type="EMBL" id="GGEC01074840">
    <property type="protein sequence ID" value="MBX55324.1"/>
    <property type="molecule type" value="Transcribed_RNA"/>
</dbReference>
<sequence>MMLTCSLLHGSEIECTNLSHSCTQHLALQFRLK</sequence>
<organism evidence="1">
    <name type="scientific">Rhizophora mucronata</name>
    <name type="common">Asiatic mangrove</name>
    <dbReference type="NCBI Taxonomy" id="61149"/>
    <lineage>
        <taxon>Eukaryota</taxon>
        <taxon>Viridiplantae</taxon>
        <taxon>Streptophyta</taxon>
        <taxon>Embryophyta</taxon>
        <taxon>Tracheophyta</taxon>
        <taxon>Spermatophyta</taxon>
        <taxon>Magnoliopsida</taxon>
        <taxon>eudicotyledons</taxon>
        <taxon>Gunneridae</taxon>
        <taxon>Pentapetalae</taxon>
        <taxon>rosids</taxon>
        <taxon>fabids</taxon>
        <taxon>Malpighiales</taxon>
        <taxon>Rhizophoraceae</taxon>
        <taxon>Rhizophora</taxon>
    </lineage>
</organism>